<dbReference type="Pfam" id="PF20990">
    <property type="entry name" value="DUF2207_C"/>
    <property type="match status" value="2"/>
</dbReference>
<feature type="transmembrane region" description="Helical" evidence="2">
    <location>
        <begin position="426"/>
        <end position="450"/>
    </location>
</feature>
<evidence type="ECO:0008006" key="7">
    <source>
        <dbReference type="Google" id="ProtNLM"/>
    </source>
</evidence>
<organism evidence="5 6">
    <name type="scientific">Thalassobaculum fulvum</name>
    <dbReference type="NCBI Taxonomy" id="1633335"/>
    <lineage>
        <taxon>Bacteria</taxon>
        <taxon>Pseudomonadati</taxon>
        <taxon>Pseudomonadota</taxon>
        <taxon>Alphaproteobacteria</taxon>
        <taxon>Rhodospirillales</taxon>
        <taxon>Thalassobaculaceae</taxon>
        <taxon>Thalassobaculum</taxon>
    </lineage>
</organism>
<evidence type="ECO:0000259" key="4">
    <source>
        <dbReference type="Pfam" id="PF20990"/>
    </source>
</evidence>
<reference evidence="5" key="2">
    <citation type="submission" date="2020-09" db="EMBL/GenBank/DDBJ databases">
        <authorList>
            <person name="Sun Q."/>
            <person name="Kim S."/>
        </authorList>
    </citation>
    <scope>NUCLEOTIDE SEQUENCE</scope>
    <source>
        <strain evidence="5">KCTC 42651</strain>
    </source>
</reference>
<keyword evidence="6" id="KW-1185">Reference proteome</keyword>
<keyword evidence="2" id="KW-0472">Membrane</keyword>
<feature type="domain" description="DUF2207" evidence="3">
    <location>
        <begin position="34"/>
        <end position="223"/>
    </location>
</feature>
<dbReference type="Pfam" id="PF09972">
    <property type="entry name" value="DUF2207"/>
    <property type="match status" value="1"/>
</dbReference>
<feature type="region of interest" description="Disordered" evidence="1">
    <location>
        <begin position="628"/>
        <end position="662"/>
    </location>
</feature>
<comment type="caution">
    <text evidence="5">The sequence shown here is derived from an EMBL/GenBank/DDBJ whole genome shotgun (WGS) entry which is preliminary data.</text>
</comment>
<dbReference type="InterPro" id="IPR018702">
    <property type="entry name" value="DUF2207"/>
</dbReference>
<gene>
    <name evidence="5" type="ORF">GCM10017083_32330</name>
</gene>
<proteinExistence type="predicted"/>
<accession>A0A918XU58</accession>
<keyword evidence="2" id="KW-0812">Transmembrane</keyword>
<dbReference type="AlphaFoldDB" id="A0A918XU58"/>
<evidence type="ECO:0000256" key="2">
    <source>
        <dbReference type="SAM" id="Phobius"/>
    </source>
</evidence>
<feature type="transmembrane region" description="Helical" evidence="2">
    <location>
        <begin position="497"/>
        <end position="516"/>
    </location>
</feature>
<feature type="transmembrane region" description="Helical" evidence="2">
    <location>
        <begin position="401"/>
        <end position="420"/>
    </location>
</feature>
<name>A0A918XU58_9PROT</name>
<feature type="domain" description="Predicted membrane protein YciQ-like C-terminal" evidence="4">
    <location>
        <begin position="469"/>
        <end position="577"/>
    </location>
</feature>
<evidence type="ECO:0000313" key="5">
    <source>
        <dbReference type="EMBL" id="GHD54617.1"/>
    </source>
</evidence>
<keyword evidence="2" id="KW-1133">Transmembrane helix</keyword>
<feature type="transmembrane region" description="Helical" evidence="2">
    <location>
        <begin position="470"/>
        <end position="491"/>
    </location>
</feature>
<evidence type="ECO:0000313" key="6">
    <source>
        <dbReference type="Proteomes" id="UP000630353"/>
    </source>
</evidence>
<feature type="compositionally biased region" description="Low complexity" evidence="1">
    <location>
        <begin position="628"/>
        <end position="637"/>
    </location>
</feature>
<protein>
    <recommendedName>
        <fullName evidence="7">DUF2207 domain-containing protein</fullName>
    </recommendedName>
</protein>
<dbReference type="Proteomes" id="UP000630353">
    <property type="component" value="Unassembled WGS sequence"/>
</dbReference>
<feature type="compositionally biased region" description="Gly residues" evidence="1">
    <location>
        <begin position="638"/>
        <end position="662"/>
    </location>
</feature>
<dbReference type="RefSeq" id="WP_189991441.1">
    <property type="nucleotide sequence ID" value="NZ_BMZS01000007.1"/>
</dbReference>
<feature type="domain" description="Predicted membrane protein YciQ-like C-terminal" evidence="4">
    <location>
        <begin position="280"/>
        <end position="455"/>
    </location>
</feature>
<dbReference type="EMBL" id="BMZS01000007">
    <property type="protein sequence ID" value="GHD54617.1"/>
    <property type="molecule type" value="Genomic_DNA"/>
</dbReference>
<feature type="transmembrane region" description="Helical" evidence="2">
    <location>
        <begin position="245"/>
        <end position="265"/>
    </location>
</feature>
<evidence type="ECO:0000259" key="3">
    <source>
        <dbReference type="Pfam" id="PF09972"/>
    </source>
</evidence>
<reference evidence="5" key="1">
    <citation type="journal article" date="2014" name="Int. J. Syst. Evol. Microbiol.">
        <title>Complete genome sequence of Corynebacterium casei LMG S-19264T (=DSM 44701T), isolated from a smear-ripened cheese.</title>
        <authorList>
            <consortium name="US DOE Joint Genome Institute (JGI-PGF)"/>
            <person name="Walter F."/>
            <person name="Albersmeier A."/>
            <person name="Kalinowski J."/>
            <person name="Ruckert C."/>
        </authorList>
    </citation>
    <scope>NUCLEOTIDE SEQUENCE</scope>
    <source>
        <strain evidence="5">KCTC 42651</strain>
    </source>
</reference>
<sequence length="662" mass="70460">MTVSALRRVSLAIVAAVGLLIATGGPASAERERIVSFDSDITVRPDGWLHVVETIEVVATGDSIRRGIYRDFPTRSLTEYGVNRRVDFEIDRIERDGRREPYHTEQLNAGVRVYVGNADVLLRPGRYRYTIAYDTSRQLYHWPDTDELYWNVTGDAWAFPIERATATVHLPEGAAVGQTDAYTGPRGARGDDFRIVGNSGGTLRIATTRTLLPGEGLTIATAWPAGLVDRPTQATVIGRAVYDNAGLAAGAFLTAVLLVYFLVAWHRVGRDPRKGVVFPRFEAPDGLSPVAVGYVWHGGFGNGFGVARALTVAITSLATKRRLVIDDDGKRRYTLSAVKGARGKLPPGELAVYKALFPHGRDTASFGSEYEPAMGRASSVLLDAFDWEYGRAYFRSNSRPWLIGALIAVTATLSSLVIDATGQDAWLIVSVMAVFATALLTIGTTMVILVSGRWSRAFSIGTPIRPILSLGQLVGGIAGFLAAAVVGLILADFVAPAAVPLAALPVLVTIAFWFLMKAPTRLGRRTLDAIEGYRLYLSVAEADRLNSAGREPEVTTALFETHLPYAMALGVEEQWTDKVMARLEASTDKPFDRGSYRPRWYRGDGSGFAKAGTLAGALSQGLGSAAAHAMSRPSSSGSSGGGFSGGGGSSGGGGGGGGGGGW</sequence>
<evidence type="ECO:0000256" key="1">
    <source>
        <dbReference type="SAM" id="MobiDB-lite"/>
    </source>
</evidence>
<dbReference type="InterPro" id="IPR048389">
    <property type="entry name" value="YciQ-like_C"/>
</dbReference>